<feature type="region of interest" description="Disordered" evidence="1">
    <location>
        <begin position="68"/>
        <end position="90"/>
    </location>
</feature>
<organism evidence="2 3">
    <name type="scientific">Panicum virgatum</name>
    <name type="common">Blackwell switchgrass</name>
    <dbReference type="NCBI Taxonomy" id="38727"/>
    <lineage>
        <taxon>Eukaryota</taxon>
        <taxon>Viridiplantae</taxon>
        <taxon>Streptophyta</taxon>
        <taxon>Embryophyta</taxon>
        <taxon>Tracheophyta</taxon>
        <taxon>Spermatophyta</taxon>
        <taxon>Magnoliopsida</taxon>
        <taxon>Liliopsida</taxon>
        <taxon>Poales</taxon>
        <taxon>Poaceae</taxon>
        <taxon>PACMAD clade</taxon>
        <taxon>Panicoideae</taxon>
        <taxon>Panicodae</taxon>
        <taxon>Paniceae</taxon>
        <taxon>Panicinae</taxon>
        <taxon>Panicum</taxon>
        <taxon>Panicum sect. Hiantes</taxon>
    </lineage>
</organism>
<accession>A0A8T0UEI3</accession>
<gene>
    <name evidence="2" type="ORF">PVAP13_3NG076501</name>
</gene>
<feature type="compositionally biased region" description="Low complexity" evidence="1">
    <location>
        <begin position="68"/>
        <end position="87"/>
    </location>
</feature>
<comment type="caution">
    <text evidence="2">The sequence shown here is derived from an EMBL/GenBank/DDBJ whole genome shotgun (WGS) entry which is preliminary data.</text>
</comment>
<reference evidence="2 3" key="1">
    <citation type="submission" date="2020-05" db="EMBL/GenBank/DDBJ databases">
        <title>WGS assembly of Panicum virgatum.</title>
        <authorList>
            <person name="Lovell J.T."/>
            <person name="Jenkins J."/>
            <person name="Shu S."/>
            <person name="Juenger T.E."/>
            <person name="Schmutz J."/>
        </authorList>
    </citation>
    <scope>NUCLEOTIDE SEQUENCE [LARGE SCALE GENOMIC DNA]</scope>
    <source>
        <strain evidence="3">cv. AP13</strain>
    </source>
</reference>
<feature type="compositionally biased region" description="Low complexity" evidence="1">
    <location>
        <begin position="154"/>
        <end position="164"/>
    </location>
</feature>
<evidence type="ECO:0000313" key="3">
    <source>
        <dbReference type="Proteomes" id="UP000823388"/>
    </source>
</evidence>
<dbReference type="Proteomes" id="UP000823388">
    <property type="component" value="Chromosome 3N"/>
</dbReference>
<protein>
    <submittedName>
        <fullName evidence="2">Uncharacterized protein</fullName>
    </submittedName>
</protein>
<sequence length="183" mass="19421">MTTDGASILPSGWPLPATATPAGGLSARSPLPLPCARSPAEARWEEWVAALPCVAGRSGGGGVRGSCPAAVERAGGQRRSSRASSSSSRERLEVRAHYHCYLDFSGETRRPRGTAGRCGGCRRGWHTSLTLPEGGLCTLLRDMLMHDSTRTRSRSSFSARSSSHSARRPTRPLGCSRGWSQGS</sequence>
<evidence type="ECO:0000313" key="2">
    <source>
        <dbReference type="EMBL" id="KAG2619476.1"/>
    </source>
</evidence>
<proteinExistence type="predicted"/>
<keyword evidence="3" id="KW-1185">Reference proteome</keyword>
<name>A0A8T0UEI3_PANVG</name>
<dbReference type="AlphaFoldDB" id="A0A8T0UEI3"/>
<feature type="region of interest" description="Disordered" evidence="1">
    <location>
        <begin position="148"/>
        <end position="183"/>
    </location>
</feature>
<dbReference type="EMBL" id="CM029042">
    <property type="protein sequence ID" value="KAG2619476.1"/>
    <property type="molecule type" value="Genomic_DNA"/>
</dbReference>
<evidence type="ECO:0000256" key="1">
    <source>
        <dbReference type="SAM" id="MobiDB-lite"/>
    </source>
</evidence>